<sequence length="185" mass="20452">MAPMARATIEVVAYDPAWPALAAAAIQELEQALPGVMAEIEHIGSTAVPGLASKPIIDLMAAVTDLEIVERCQETLAELGYHRHFNGMVDRLLYVRAAGGVRSHILHVVTLESWPTRNQRILRDHLREHPGDVERYARLKRQIAAAGIAPGDYARAKTALIQELTDRARAERGLPSVPVWEKTER</sequence>
<dbReference type="Pfam" id="PF04229">
    <property type="entry name" value="GrpB"/>
    <property type="match status" value="1"/>
</dbReference>
<dbReference type="InterPro" id="IPR043519">
    <property type="entry name" value="NT_sf"/>
</dbReference>
<dbReference type="InterPro" id="IPR007344">
    <property type="entry name" value="GrpB/CoaE"/>
</dbReference>
<proteinExistence type="predicted"/>
<name>A0ABP8U194_9ACTN</name>
<dbReference type="Proteomes" id="UP001500212">
    <property type="component" value="Unassembled WGS sequence"/>
</dbReference>
<organism evidence="1 2">
    <name type="scientific">Actinoallomurus liliacearum</name>
    <dbReference type="NCBI Taxonomy" id="1080073"/>
    <lineage>
        <taxon>Bacteria</taxon>
        <taxon>Bacillati</taxon>
        <taxon>Actinomycetota</taxon>
        <taxon>Actinomycetes</taxon>
        <taxon>Streptosporangiales</taxon>
        <taxon>Thermomonosporaceae</taxon>
        <taxon>Actinoallomurus</taxon>
    </lineage>
</organism>
<dbReference type="PANTHER" id="PTHR34822:SF1">
    <property type="entry name" value="GRPB FAMILY PROTEIN"/>
    <property type="match status" value="1"/>
</dbReference>
<dbReference type="PANTHER" id="PTHR34822">
    <property type="entry name" value="GRPB DOMAIN PROTEIN (AFU_ORTHOLOGUE AFUA_1G01530)"/>
    <property type="match status" value="1"/>
</dbReference>
<reference evidence="2" key="1">
    <citation type="journal article" date="2019" name="Int. J. Syst. Evol. Microbiol.">
        <title>The Global Catalogue of Microorganisms (GCM) 10K type strain sequencing project: providing services to taxonomists for standard genome sequencing and annotation.</title>
        <authorList>
            <consortium name="The Broad Institute Genomics Platform"/>
            <consortium name="The Broad Institute Genome Sequencing Center for Infectious Disease"/>
            <person name="Wu L."/>
            <person name="Ma J."/>
        </authorList>
    </citation>
    <scope>NUCLEOTIDE SEQUENCE [LARGE SCALE GENOMIC DNA]</scope>
    <source>
        <strain evidence="2">JCM 17938</strain>
    </source>
</reference>
<keyword evidence="2" id="KW-1185">Reference proteome</keyword>
<evidence type="ECO:0000313" key="2">
    <source>
        <dbReference type="Proteomes" id="UP001500212"/>
    </source>
</evidence>
<comment type="caution">
    <text evidence="1">The sequence shown here is derived from an EMBL/GenBank/DDBJ whole genome shotgun (WGS) entry which is preliminary data.</text>
</comment>
<accession>A0ABP8U194</accession>
<dbReference type="EMBL" id="BAABHJ010000040">
    <property type="protein sequence ID" value="GAA4618713.1"/>
    <property type="molecule type" value="Genomic_DNA"/>
</dbReference>
<protein>
    <submittedName>
        <fullName evidence="1">GrpB family protein</fullName>
    </submittedName>
</protein>
<dbReference type="Gene3D" id="3.30.460.10">
    <property type="entry name" value="Beta Polymerase, domain 2"/>
    <property type="match status" value="1"/>
</dbReference>
<gene>
    <name evidence="1" type="ORF">GCM10023195_84300</name>
</gene>
<dbReference type="SUPFAM" id="SSF81301">
    <property type="entry name" value="Nucleotidyltransferase"/>
    <property type="match status" value="1"/>
</dbReference>
<evidence type="ECO:0000313" key="1">
    <source>
        <dbReference type="EMBL" id="GAA4618713.1"/>
    </source>
</evidence>